<name>A0ABM9L8V3_9MYCO</name>
<dbReference type="SUPFAM" id="SSF55811">
    <property type="entry name" value="Nudix"/>
    <property type="match status" value="1"/>
</dbReference>
<dbReference type="InterPro" id="IPR051325">
    <property type="entry name" value="Nudix_hydrolase_domain"/>
</dbReference>
<sequence>MARLSAGVLLYRDGPGGDVEVLIAHPGGPFWARKDNGAWSIPKGEYGVGDDPWEAARREFAEELGLPVPDGPRLELGAVKQAGGKVVTVFAVRADLDVTEARSNTFELEWPRGSGRMQEFPEVDRVAWLPVEAARVKLLKDQHPFLDRLLAHPNAHPNAQR</sequence>
<evidence type="ECO:0000259" key="1">
    <source>
        <dbReference type="PROSITE" id="PS51462"/>
    </source>
</evidence>
<organism evidence="2 3">
    <name type="scientific">[Mycobacterium] burgundiense</name>
    <dbReference type="NCBI Taxonomy" id="3064286"/>
    <lineage>
        <taxon>Bacteria</taxon>
        <taxon>Bacillati</taxon>
        <taxon>Actinomycetota</taxon>
        <taxon>Actinomycetes</taxon>
        <taxon>Mycobacteriales</taxon>
        <taxon>Mycobacteriaceae</taxon>
        <taxon>Mycolicibacterium</taxon>
    </lineage>
</organism>
<dbReference type="InterPro" id="IPR015797">
    <property type="entry name" value="NUDIX_hydrolase-like_dom_sf"/>
</dbReference>
<dbReference type="InterPro" id="IPR000086">
    <property type="entry name" value="NUDIX_hydrolase_dom"/>
</dbReference>
<keyword evidence="3" id="KW-1185">Reference proteome</keyword>
<dbReference type="EMBL" id="OY726397">
    <property type="protein sequence ID" value="CAJ1494888.1"/>
    <property type="molecule type" value="Genomic_DNA"/>
</dbReference>
<dbReference type="Gene3D" id="3.90.79.10">
    <property type="entry name" value="Nucleoside Triphosphate Pyrophosphohydrolase"/>
    <property type="match status" value="1"/>
</dbReference>
<accession>A0ABM9L8V3</accession>
<dbReference type="PANTHER" id="PTHR21340">
    <property type="entry name" value="DIADENOSINE 5,5-P1,P4-TETRAPHOSPHATE PYROPHOSPHOHYDROLASE MUTT"/>
    <property type="match status" value="1"/>
</dbReference>
<proteinExistence type="predicted"/>
<dbReference type="Proteomes" id="UP001190465">
    <property type="component" value="Chromosome"/>
</dbReference>
<dbReference type="CDD" id="cd04662">
    <property type="entry name" value="NUDIX_Hydrolase"/>
    <property type="match status" value="1"/>
</dbReference>
<dbReference type="RefSeq" id="WP_308480566.1">
    <property type="nucleotide sequence ID" value="NZ_OY726397.1"/>
</dbReference>
<protein>
    <submittedName>
        <fullName evidence="2">NUDIX domain-containing protein</fullName>
    </submittedName>
</protein>
<dbReference type="Pfam" id="PF00293">
    <property type="entry name" value="NUDIX"/>
    <property type="match status" value="1"/>
</dbReference>
<feature type="domain" description="Nudix hydrolase" evidence="1">
    <location>
        <begin position="1"/>
        <end position="153"/>
    </location>
</feature>
<reference evidence="2 3" key="1">
    <citation type="submission" date="2023-08" db="EMBL/GenBank/DDBJ databases">
        <authorList>
            <person name="Folkvardsen B D."/>
            <person name="Norman A."/>
        </authorList>
    </citation>
    <scope>NUCLEOTIDE SEQUENCE [LARGE SCALE GENOMIC DNA]</scope>
    <source>
        <strain evidence="2 3">Mu0053</strain>
    </source>
</reference>
<gene>
    <name evidence="2" type="ORF">MU0053_000197</name>
</gene>
<dbReference type="PANTHER" id="PTHR21340:SF7">
    <property type="entry name" value="NUDIX HYDROLASE DOMAIN-CONTAINING PROTEIN"/>
    <property type="match status" value="1"/>
</dbReference>
<dbReference type="PROSITE" id="PS51462">
    <property type="entry name" value="NUDIX"/>
    <property type="match status" value="1"/>
</dbReference>
<evidence type="ECO:0000313" key="3">
    <source>
        <dbReference type="Proteomes" id="UP001190465"/>
    </source>
</evidence>
<evidence type="ECO:0000313" key="2">
    <source>
        <dbReference type="EMBL" id="CAJ1494888.1"/>
    </source>
</evidence>